<dbReference type="Gene3D" id="2.120.10.30">
    <property type="entry name" value="TolB, C-terminal domain"/>
    <property type="match status" value="1"/>
</dbReference>
<keyword evidence="2" id="KW-1133">Transmembrane helix</keyword>
<dbReference type="Proteomes" id="UP000285875">
    <property type="component" value="Chromosome"/>
</dbReference>
<evidence type="ECO:0000313" key="4">
    <source>
        <dbReference type="EMBL" id="AZZ40042.1"/>
    </source>
</evidence>
<feature type="transmembrane region" description="Helical" evidence="2">
    <location>
        <begin position="282"/>
        <end position="303"/>
    </location>
</feature>
<organism evidence="4 5">
    <name type="scientific">Acidipropionibacterium jensenii</name>
    <dbReference type="NCBI Taxonomy" id="1749"/>
    <lineage>
        <taxon>Bacteria</taxon>
        <taxon>Bacillati</taxon>
        <taxon>Actinomycetota</taxon>
        <taxon>Actinomycetes</taxon>
        <taxon>Propionibacteriales</taxon>
        <taxon>Propionibacteriaceae</taxon>
        <taxon>Acidipropionibacterium</taxon>
    </lineage>
</organism>
<gene>
    <name evidence="4" type="ORF">C0Z10_10105</name>
</gene>
<evidence type="ECO:0000256" key="2">
    <source>
        <dbReference type="SAM" id="Phobius"/>
    </source>
</evidence>
<evidence type="ECO:0000256" key="1">
    <source>
        <dbReference type="SAM" id="MobiDB-lite"/>
    </source>
</evidence>
<evidence type="ECO:0000256" key="3">
    <source>
        <dbReference type="SAM" id="SignalP"/>
    </source>
</evidence>
<reference evidence="5" key="1">
    <citation type="submission" date="2017-12" db="EMBL/GenBank/DDBJ databases">
        <title>Whole genome sequencing of Acidipropionibacterium jensenii strains JS279 and JS280.</title>
        <authorList>
            <person name="Deptula P."/>
            <person name="Laine P."/>
            <person name="Smolander O.-P."/>
            <person name="Paulin L."/>
            <person name="Auvinen P."/>
            <person name="Varmanen P."/>
        </authorList>
    </citation>
    <scope>NUCLEOTIDE SEQUENCE [LARGE SCALE GENOMIC DNA]</scope>
    <source>
        <strain evidence="5">JS280</strain>
    </source>
</reference>
<feature type="chain" id="PRO_5018597859" description="WD40 repeat domain-containing protein" evidence="3">
    <location>
        <begin position="22"/>
        <end position="306"/>
    </location>
</feature>
<keyword evidence="2" id="KW-0472">Membrane</keyword>
<protein>
    <recommendedName>
        <fullName evidence="6">WD40 repeat domain-containing protein</fullName>
    </recommendedName>
</protein>
<evidence type="ECO:0008006" key="6">
    <source>
        <dbReference type="Google" id="ProtNLM"/>
    </source>
</evidence>
<name>A0A3Q9ULU9_9ACTN</name>
<dbReference type="InterPro" id="IPR011042">
    <property type="entry name" value="6-blade_b-propeller_TolB-like"/>
</dbReference>
<accession>A0A3Q9ULU9</accession>
<feature type="compositionally biased region" description="Low complexity" evidence="1">
    <location>
        <begin position="255"/>
        <end position="270"/>
    </location>
</feature>
<evidence type="ECO:0000313" key="5">
    <source>
        <dbReference type="Proteomes" id="UP000285875"/>
    </source>
</evidence>
<keyword evidence="2" id="KW-0812">Transmembrane</keyword>
<keyword evidence="3" id="KW-0732">Signal</keyword>
<dbReference type="EMBL" id="CP025570">
    <property type="protein sequence ID" value="AZZ40042.1"/>
    <property type="molecule type" value="Genomic_DNA"/>
</dbReference>
<feature type="signal peptide" evidence="3">
    <location>
        <begin position="1"/>
        <end position="21"/>
    </location>
</feature>
<sequence length="306" mass="31370">MLQTVVCALAAWTLAAGPAVAAPQGFSIQVSGVSAPVGMAADTDGNCYWVTDGSSRTTRTLVAVDAQGRRSKEVSWQAMPTNVQALAWSDSSLFVGDIGDPTASRKSIQVLSPQALDGSATSWRAWDLVYPDGPHDADAMAVSGRGNIYIVTRGDSPAIYRAPTELSRDSDNTLVRVASAPADVTDAVFLSDGKRIALRTRDQVTLVDAYTWKTLATAPVSPSGGDAISSTLSGDGLQLAGSSTTVTGMSLPGGSTSATPTPSASAAAPAHSDDDDTAGIRWGTLITLVASVLLAVAAAVVVYRAK</sequence>
<dbReference type="AlphaFoldDB" id="A0A3Q9ULU9"/>
<feature type="region of interest" description="Disordered" evidence="1">
    <location>
        <begin position="243"/>
        <end position="273"/>
    </location>
</feature>
<dbReference type="KEGG" id="aji:C0Z10_10105"/>
<proteinExistence type="predicted"/>
<dbReference type="SUPFAM" id="SSF75011">
    <property type="entry name" value="3-carboxy-cis,cis-mucoante lactonizing enzyme"/>
    <property type="match status" value="1"/>
</dbReference>